<proteinExistence type="predicted"/>
<evidence type="ECO:0000313" key="3">
    <source>
        <dbReference type="EMBL" id="MDF8266094.1"/>
    </source>
</evidence>
<keyword evidence="2" id="KW-0732">Signal</keyword>
<feature type="chain" id="PRO_5046312367" description="Secreted protein" evidence="2">
    <location>
        <begin position="29"/>
        <end position="237"/>
    </location>
</feature>
<evidence type="ECO:0000256" key="2">
    <source>
        <dbReference type="SAM" id="SignalP"/>
    </source>
</evidence>
<feature type="signal peptide" evidence="2">
    <location>
        <begin position="1"/>
        <end position="28"/>
    </location>
</feature>
<evidence type="ECO:0008006" key="5">
    <source>
        <dbReference type="Google" id="ProtNLM"/>
    </source>
</evidence>
<organism evidence="3 4">
    <name type="scientific">Luteipulveratus flavus</name>
    <dbReference type="NCBI Taxonomy" id="3031728"/>
    <lineage>
        <taxon>Bacteria</taxon>
        <taxon>Bacillati</taxon>
        <taxon>Actinomycetota</taxon>
        <taxon>Actinomycetes</taxon>
        <taxon>Micrococcales</taxon>
        <taxon>Dermacoccaceae</taxon>
        <taxon>Luteipulveratus</taxon>
    </lineage>
</organism>
<comment type="caution">
    <text evidence="3">The sequence shown here is derived from an EMBL/GenBank/DDBJ whole genome shotgun (WGS) entry which is preliminary data.</text>
</comment>
<protein>
    <recommendedName>
        <fullName evidence="5">Secreted protein</fullName>
    </recommendedName>
</protein>
<dbReference type="EMBL" id="JAROAV010000049">
    <property type="protein sequence ID" value="MDF8266094.1"/>
    <property type="molecule type" value="Genomic_DNA"/>
</dbReference>
<evidence type="ECO:0000256" key="1">
    <source>
        <dbReference type="SAM" id="MobiDB-lite"/>
    </source>
</evidence>
<keyword evidence="4" id="KW-1185">Reference proteome</keyword>
<dbReference type="RefSeq" id="WP_277193324.1">
    <property type="nucleotide sequence ID" value="NZ_JAROAV010000049.1"/>
</dbReference>
<name>A0ABT6CDJ2_9MICO</name>
<reference evidence="3 4" key="1">
    <citation type="submission" date="2023-03" db="EMBL/GenBank/DDBJ databases">
        <title>YIM 133296 draft genome.</title>
        <authorList>
            <person name="Xiong L."/>
        </authorList>
    </citation>
    <scope>NUCLEOTIDE SEQUENCE [LARGE SCALE GENOMIC DNA]</scope>
    <source>
        <strain evidence="3 4">YIM 133296</strain>
    </source>
</reference>
<sequence>METQDVLMLVFTFAAVVVAIWAAAAAHAANARADKANSHAEVANGKADQANSLAREANAHARDANDIAAQAVKDARDAATSLAWDEYIVAVASLQSVDPTDPTTDVGALLTQLRIRATLLVDRLQWQGFDRWLVADHAAGLLLMREAAENGKKKQHQLGRPLTADETIEIDRNFHKWVFALTKNVRLVRQTGHREDTLAALHKEARDIIRTVTDRNGWDPPPERIEGVVPLADKYQP</sequence>
<accession>A0ABT6CDJ2</accession>
<gene>
    <name evidence="3" type="ORF">P4R38_17735</name>
</gene>
<feature type="compositionally biased region" description="Basic and acidic residues" evidence="1">
    <location>
        <begin position="213"/>
        <end position="226"/>
    </location>
</feature>
<feature type="region of interest" description="Disordered" evidence="1">
    <location>
        <begin position="213"/>
        <end position="237"/>
    </location>
</feature>
<dbReference type="Proteomes" id="UP001528912">
    <property type="component" value="Unassembled WGS sequence"/>
</dbReference>
<evidence type="ECO:0000313" key="4">
    <source>
        <dbReference type="Proteomes" id="UP001528912"/>
    </source>
</evidence>